<reference evidence="2" key="1">
    <citation type="journal article" date="2019" name="Int. J. Syst. Evol. Microbiol.">
        <title>The Global Catalogue of Microorganisms (GCM) 10K type strain sequencing project: providing services to taxonomists for standard genome sequencing and annotation.</title>
        <authorList>
            <consortium name="The Broad Institute Genomics Platform"/>
            <consortium name="The Broad Institute Genome Sequencing Center for Infectious Disease"/>
            <person name="Wu L."/>
            <person name="Ma J."/>
        </authorList>
    </citation>
    <scope>NUCLEOTIDE SEQUENCE [LARGE SCALE GENOMIC DNA]</scope>
    <source>
        <strain evidence="2">JCM 15933</strain>
    </source>
</reference>
<dbReference type="EMBL" id="BAAAQD010000022">
    <property type="protein sequence ID" value="GAA1550880.1"/>
    <property type="molecule type" value="Genomic_DNA"/>
</dbReference>
<dbReference type="SUPFAM" id="SSF82171">
    <property type="entry name" value="DPP6 N-terminal domain-like"/>
    <property type="match status" value="1"/>
</dbReference>
<organism evidence="1 2">
    <name type="scientific">Dactylosporangium maewongense</name>
    <dbReference type="NCBI Taxonomy" id="634393"/>
    <lineage>
        <taxon>Bacteria</taxon>
        <taxon>Bacillati</taxon>
        <taxon>Actinomycetota</taxon>
        <taxon>Actinomycetes</taxon>
        <taxon>Micromonosporales</taxon>
        <taxon>Micromonosporaceae</taxon>
        <taxon>Dactylosporangium</taxon>
    </lineage>
</organism>
<comment type="caution">
    <text evidence="1">The sequence shown here is derived from an EMBL/GenBank/DDBJ whole genome shotgun (WGS) entry which is preliminary data.</text>
</comment>
<proteinExistence type="predicted"/>
<accession>A0ABP4MY09</accession>
<evidence type="ECO:0000313" key="2">
    <source>
        <dbReference type="Proteomes" id="UP001501470"/>
    </source>
</evidence>
<dbReference type="Proteomes" id="UP001501470">
    <property type="component" value="Unassembled WGS sequence"/>
</dbReference>
<keyword evidence="2" id="KW-1185">Reference proteome</keyword>
<evidence type="ECO:0000313" key="1">
    <source>
        <dbReference type="EMBL" id="GAA1550880.1"/>
    </source>
</evidence>
<protein>
    <submittedName>
        <fullName evidence="1">Uncharacterized protein</fullName>
    </submittedName>
</protein>
<name>A0ABP4MY09_9ACTN</name>
<gene>
    <name evidence="1" type="ORF">GCM10009827_084380</name>
</gene>
<sequence length="313" mass="34044">MVLCALGSACGGPMGSQDRTTAVGYLPDGRVLVAAAGYERPASLWTAQPGEDPRSLPFDYCSPIMVLSIFSMSAERIGLTVWCHESPEFRLVALDLPTGLVTPLTTAPRIDSGVWLPRSGIGVVQYRTNRISNDDRCLGVGEVDTDGVIRPLHLTVLLPTTSVPLTTSLPPPDATDCTAHTLARAPAVSTNERYTAFFLHPCPDQCAGTEQEWQREWFVVVHDRITGHSAASPHPFRRPYDLAVADDGALVISARYGDTTGLWYCQPQDCTRPRSLAEGVFFSPGFRHDNAYLIAVENGEIEPTVIKLELPPL</sequence>